<dbReference type="PANTHER" id="PTHR30294">
    <property type="entry name" value="MEMBRANE COMPONENT OF ABC TRANSPORTER YHHJ-RELATED"/>
    <property type="match status" value="1"/>
</dbReference>
<accession>A0A0B1ZWD0</accession>
<keyword evidence="7 8" id="KW-0472">Membrane</keyword>
<dbReference type="EMBL" id="JTDK01000022">
    <property type="protein sequence ID" value="KHK95513.1"/>
    <property type="molecule type" value="Genomic_DNA"/>
</dbReference>
<evidence type="ECO:0000256" key="4">
    <source>
        <dbReference type="ARBA" id="ARBA00022475"/>
    </source>
</evidence>
<evidence type="ECO:0000313" key="11">
    <source>
        <dbReference type="Proteomes" id="UP000031030"/>
    </source>
</evidence>
<protein>
    <submittedName>
        <fullName evidence="10">ABC transporter</fullName>
    </submittedName>
</protein>
<dbReference type="PANTHER" id="PTHR30294:SF29">
    <property type="entry name" value="MULTIDRUG ABC TRANSPORTER PERMEASE YBHS-RELATED"/>
    <property type="match status" value="1"/>
</dbReference>
<evidence type="ECO:0000256" key="6">
    <source>
        <dbReference type="ARBA" id="ARBA00022989"/>
    </source>
</evidence>
<comment type="subcellular location">
    <subcellularLocation>
        <location evidence="1">Cell membrane</location>
        <topology evidence="1">Multi-pass membrane protein</topology>
    </subcellularLocation>
</comment>
<dbReference type="InterPro" id="IPR047817">
    <property type="entry name" value="ABC2_TM_bact-type"/>
</dbReference>
<proteinExistence type="inferred from homology"/>
<comment type="similarity">
    <text evidence="2">Belongs to the ABC-2 integral membrane protein family.</text>
</comment>
<dbReference type="PROSITE" id="PS51012">
    <property type="entry name" value="ABC_TM2"/>
    <property type="match status" value="1"/>
</dbReference>
<evidence type="ECO:0000256" key="2">
    <source>
        <dbReference type="ARBA" id="ARBA00007783"/>
    </source>
</evidence>
<name>A0A0B1ZWD0_9MICO</name>
<dbReference type="STRING" id="1348253.LK09_19280"/>
<dbReference type="GO" id="GO:0005886">
    <property type="term" value="C:plasma membrane"/>
    <property type="evidence" value="ECO:0007669"/>
    <property type="project" value="UniProtKB-SubCell"/>
</dbReference>
<feature type="transmembrane region" description="Helical" evidence="8">
    <location>
        <begin position="338"/>
        <end position="360"/>
    </location>
</feature>
<feature type="transmembrane region" description="Helical" evidence="8">
    <location>
        <begin position="223"/>
        <end position="246"/>
    </location>
</feature>
<evidence type="ECO:0000256" key="7">
    <source>
        <dbReference type="ARBA" id="ARBA00023136"/>
    </source>
</evidence>
<feature type="transmembrane region" description="Helical" evidence="8">
    <location>
        <begin position="252"/>
        <end position="272"/>
    </location>
</feature>
<dbReference type="GO" id="GO:0140359">
    <property type="term" value="F:ABC-type transporter activity"/>
    <property type="evidence" value="ECO:0007669"/>
    <property type="project" value="InterPro"/>
</dbReference>
<dbReference type="RefSeq" id="WP_039403189.1">
    <property type="nucleotide sequence ID" value="NZ_JTDK01000022.1"/>
</dbReference>
<gene>
    <name evidence="10" type="ORF">LK09_19280</name>
</gene>
<keyword evidence="5 8" id="KW-0812">Transmembrane</keyword>
<dbReference type="AlphaFoldDB" id="A0A0B1ZWD0"/>
<dbReference type="InterPro" id="IPR051449">
    <property type="entry name" value="ABC-2_transporter_component"/>
</dbReference>
<evidence type="ECO:0000256" key="8">
    <source>
        <dbReference type="SAM" id="Phobius"/>
    </source>
</evidence>
<comment type="caution">
    <text evidence="10">The sequence shown here is derived from an EMBL/GenBank/DDBJ whole genome shotgun (WGS) entry which is preliminary data.</text>
</comment>
<evidence type="ECO:0000313" key="10">
    <source>
        <dbReference type="EMBL" id="KHK95513.1"/>
    </source>
</evidence>
<evidence type="ECO:0000259" key="9">
    <source>
        <dbReference type="PROSITE" id="PS51012"/>
    </source>
</evidence>
<dbReference type="Pfam" id="PF12698">
    <property type="entry name" value="ABC2_membrane_3"/>
    <property type="match status" value="1"/>
</dbReference>
<sequence length="388" mass="41613">MRAIMLKEFQELRRDRRTLALLIVMPLVLLIIFGYAANFTVEHLTVAVYGESAKDVTKLIDDNAKLKDHLTVVVTDTSGTKDDATTELRDDKADVAIYAVPASGTINAEVSIDGSNLFAAQAAKTLFAQVQQQLTMQAAQAQATAPPGTTVPIPTITVSVLFNPDLKTSWVMIPAIIGLILTFIGTIITSIGLVREREAGTLEQLAVMPLRAGSVVLGKITPYFLLACFDMALITTLGLLLFGVPFNGNPAIFATGAGLFLFVVLGLGVLISSVSKTTGQAIQLAFMILLPQILLSGMIFPLSAMAAGVRWIGYLLPLTWFTMVSQGVMIRGAGWDSLWFPIMILAIMAVVIFGLAVVRLSRSISPVRQKSATPARTDPKPEPEKAVA</sequence>
<feature type="domain" description="ABC transmembrane type-2" evidence="9">
    <location>
        <begin position="138"/>
        <end position="363"/>
    </location>
</feature>
<keyword evidence="3" id="KW-0813">Transport</keyword>
<keyword evidence="11" id="KW-1185">Reference proteome</keyword>
<evidence type="ECO:0000256" key="5">
    <source>
        <dbReference type="ARBA" id="ARBA00022692"/>
    </source>
</evidence>
<dbReference type="InterPro" id="IPR013525">
    <property type="entry name" value="ABC2_TM"/>
</dbReference>
<feature type="transmembrane region" description="Helical" evidence="8">
    <location>
        <begin position="284"/>
        <end position="313"/>
    </location>
</feature>
<organism evidence="10 11">
    <name type="scientific">Microbacterium mangrovi</name>
    <dbReference type="NCBI Taxonomy" id="1348253"/>
    <lineage>
        <taxon>Bacteria</taxon>
        <taxon>Bacillati</taxon>
        <taxon>Actinomycetota</taxon>
        <taxon>Actinomycetes</taxon>
        <taxon>Micrococcales</taxon>
        <taxon>Microbacteriaceae</taxon>
        <taxon>Microbacterium</taxon>
    </lineage>
</organism>
<keyword evidence="4" id="KW-1003">Cell membrane</keyword>
<feature type="transmembrane region" description="Helical" evidence="8">
    <location>
        <begin position="170"/>
        <end position="194"/>
    </location>
</feature>
<evidence type="ECO:0000256" key="1">
    <source>
        <dbReference type="ARBA" id="ARBA00004651"/>
    </source>
</evidence>
<keyword evidence="6 8" id="KW-1133">Transmembrane helix</keyword>
<dbReference type="Proteomes" id="UP000031030">
    <property type="component" value="Unassembled WGS sequence"/>
</dbReference>
<evidence type="ECO:0000256" key="3">
    <source>
        <dbReference type="ARBA" id="ARBA00022448"/>
    </source>
</evidence>
<feature type="transmembrane region" description="Helical" evidence="8">
    <location>
        <begin position="20"/>
        <end position="37"/>
    </location>
</feature>
<reference evidence="10 11" key="1">
    <citation type="submission" date="2014-11" db="EMBL/GenBank/DDBJ databases">
        <title>Genome sequence of Microbacterium mangrovi MUSC 115(T).</title>
        <authorList>
            <person name="Lee L.-H."/>
        </authorList>
    </citation>
    <scope>NUCLEOTIDE SEQUENCE [LARGE SCALE GENOMIC DNA]</scope>
    <source>
        <strain evidence="10 11">MUSC 115</strain>
    </source>
</reference>